<keyword evidence="2" id="KW-0812">Transmembrane</keyword>
<feature type="transmembrane region" description="Helical" evidence="2">
    <location>
        <begin position="254"/>
        <end position="275"/>
    </location>
</feature>
<feature type="transmembrane region" description="Helical" evidence="2">
    <location>
        <begin position="180"/>
        <end position="204"/>
    </location>
</feature>
<feature type="transmembrane region" description="Helical" evidence="2">
    <location>
        <begin position="63"/>
        <end position="85"/>
    </location>
</feature>
<proteinExistence type="predicted"/>
<accession>A0AA38UBH9</accession>
<feature type="transmembrane region" description="Helical" evidence="2">
    <location>
        <begin position="314"/>
        <end position="332"/>
    </location>
</feature>
<evidence type="ECO:0000313" key="3">
    <source>
        <dbReference type="EMBL" id="KAJ3836354.1"/>
    </source>
</evidence>
<organism evidence="3 4">
    <name type="scientific">Lentinula raphanica</name>
    <dbReference type="NCBI Taxonomy" id="153919"/>
    <lineage>
        <taxon>Eukaryota</taxon>
        <taxon>Fungi</taxon>
        <taxon>Dikarya</taxon>
        <taxon>Basidiomycota</taxon>
        <taxon>Agaricomycotina</taxon>
        <taxon>Agaricomycetes</taxon>
        <taxon>Agaricomycetidae</taxon>
        <taxon>Agaricales</taxon>
        <taxon>Marasmiineae</taxon>
        <taxon>Omphalotaceae</taxon>
        <taxon>Lentinula</taxon>
    </lineage>
</organism>
<feature type="region of interest" description="Disordered" evidence="1">
    <location>
        <begin position="409"/>
        <end position="454"/>
    </location>
</feature>
<dbReference type="AlphaFoldDB" id="A0AA38UBH9"/>
<feature type="transmembrane region" description="Helical" evidence="2">
    <location>
        <begin position="136"/>
        <end position="157"/>
    </location>
</feature>
<keyword evidence="2" id="KW-0472">Membrane</keyword>
<evidence type="ECO:0000256" key="2">
    <source>
        <dbReference type="SAM" id="Phobius"/>
    </source>
</evidence>
<dbReference type="EMBL" id="MU806327">
    <property type="protein sequence ID" value="KAJ3836354.1"/>
    <property type="molecule type" value="Genomic_DNA"/>
</dbReference>
<evidence type="ECO:0000313" key="4">
    <source>
        <dbReference type="Proteomes" id="UP001163846"/>
    </source>
</evidence>
<dbReference type="Proteomes" id="UP001163846">
    <property type="component" value="Unassembled WGS sequence"/>
</dbReference>
<name>A0AA38UBH9_9AGAR</name>
<reference evidence="3" key="1">
    <citation type="submission" date="2022-08" db="EMBL/GenBank/DDBJ databases">
        <authorList>
            <consortium name="DOE Joint Genome Institute"/>
            <person name="Min B."/>
            <person name="Riley R."/>
            <person name="Sierra-Patev S."/>
            <person name="Naranjo-Ortiz M."/>
            <person name="Looney B."/>
            <person name="Konkel Z."/>
            <person name="Slot J.C."/>
            <person name="Sakamoto Y."/>
            <person name="Steenwyk J.L."/>
            <person name="Rokas A."/>
            <person name="Carro J."/>
            <person name="Camarero S."/>
            <person name="Ferreira P."/>
            <person name="Molpeceres G."/>
            <person name="Ruiz-Duenas F.J."/>
            <person name="Serrano A."/>
            <person name="Henrissat B."/>
            <person name="Drula E."/>
            <person name="Hughes K.W."/>
            <person name="Mata J.L."/>
            <person name="Ishikawa N.K."/>
            <person name="Vargas-Isla R."/>
            <person name="Ushijima S."/>
            <person name="Smith C.A."/>
            <person name="Ahrendt S."/>
            <person name="Andreopoulos W."/>
            <person name="He G."/>
            <person name="Labutti K."/>
            <person name="Lipzen A."/>
            <person name="Ng V."/>
            <person name="Sandor L."/>
            <person name="Barry K."/>
            <person name="Martinez A.T."/>
            <person name="Xiao Y."/>
            <person name="Gibbons J.G."/>
            <person name="Terashima K."/>
            <person name="Hibbett D.S."/>
            <person name="Grigoriev I.V."/>
        </authorList>
    </citation>
    <scope>NUCLEOTIDE SEQUENCE</scope>
    <source>
        <strain evidence="3">TFB9207</strain>
    </source>
</reference>
<feature type="transmembrane region" description="Helical" evidence="2">
    <location>
        <begin position="97"/>
        <end position="115"/>
    </location>
</feature>
<protein>
    <submittedName>
        <fullName evidence="3">Uncharacterized protein</fullName>
    </submittedName>
</protein>
<sequence>MSNSSTSTNSTANPAVLGIEAYALCVYLEEGQNPDMQGYAVRLSNFIVNVCLALLIRYSEEDIAESVTVLLLQIYTLLACAFISLIRKQLSVADAHFALTSTVSPLALYLLYASLRTLFRKSSYLFRRLGDHCRTYLVLSLLMLPMWIVMNVLIYFADVFSGEACPPITLDAWFLFETEAVITSFVFASVFTGFIIVVWIVYFLRHFGDIRREYRRHKVKATRWKWFGWLQWAPLSFKSLVIAEWDVITKSHPWVLTLSIGTTYVIWGSSLFLYVSDIGEFYYDLVAEIQMQNGIAVDPYTPPAGYDPLGFGQLLAAAVAFPPLWQVLWMIWGSRGKLLTWIKGYPTSLWNGTVFLFTGRRNPWKKVLARRDGSYPSSNSMYDSIPLAGANEDGVPTLKSASSFATGPEEKFEMEDEFVGSKSESTTTLYDPYYNPTFGKRGKRNSGEGVVPEP</sequence>
<evidence type="ECO:0000256" key="1">
    <source>
        <dbReference type="SAM" id="MobiDB-lite"/>
    </source>
</evidence>
<comment type="caution">
    <text evidence="3">The sequence shown here is derived from an EMBL/GenBank/DDBJ whole genome shotgun (WGS) entry which is preliminary data.</text>
</comment>
<gene>
    <name evidence="3" type="ORF">F5878DRAFT_565804</name>
</gene>
<keyword evidence="4" id="KW-1185">Reference proteome</keyword>
<keyword evidence="2" id="KW-1133">Transmembrane helix</keyword>